<feature type="transmembrane region" description="Helical" evidence="13">
    <location>
        <begin position="163"/>
        <end position="183"/>
    </location>
</feature>
<dbReference type="InterPro" id="IPR001245">
    <property type="entry name" value="Ser-Thr/Tyr_kinase_cat_dom"/>
</dbReference>
<keyword evidence="8" id="KW-0418">Kinase</keyword>
<evidence type="ECO:0000256" key="3">
    <source>
        <dbReference type="ARBA" id="ARBA00022614"/>
    </source>
</evidence>
<dbReference type="PROSITE" id="PS50011">
    <property type="entry name" value="PROTEIN_KINASE_DOM"/>
    <property type="match status" value="1"/>
</dbReference>
<keyword evidence="10 13" id="KW-1133">Transmembrane helix</keyword>
<evidence type="ECO:0000259" key="14">
    <source>
        <dbReference type="PROSITE" id="PS50011"/>
    </source>
</evidence>
<name>A0ABM3H0K7_9MYRT</name>
<dbReference type="Pfam" id="PF07714">
    <property type="entry name" value="PK_Tyr_Ser-Thr"/>
    <property type="match status" value="1"/>
</dbReference>
<evidence type="ECO:0000313" key="16">
    <source>
        <dbReference type="RefSeq" id="XP_048130140.1"/>
    </source>
</evidence>
<evidence type="ECO:0000256" key="4">
    <source>
        <dbReference type="ARBA" id="ARBA00022679"/>
    </source>
</evidence>
<gene>
    <name evidence="16" type="primary">LOC115729933</name>
</gene>
<dbReference type="PROSITE" id="PS00108">
    <property type="entry name" value="PROTEIN_KINASE_ST"/>
    <property type="match status" value="1"/>
</dbReference>
<dbReference type="RefSeq" id="XP_048130140.1">
    <property type="nucleotide sequence ID" value="XM_048274183.1"/>
</dbReference>
<dbReference type="Pfam" id="PF00560">
    <property type="entry name" value="LRR_1"/>
    <property type="match status" value="3"/>
</dbReference>
<dbReference type="GeneID" id="115729933"/>
<dbReference type="InterPro" id="IPR000719">
    <property type="entry name" value="Prot_kinase_dom"/>
</dbReference>
<dbReference type="InterPro" id="IPR017441">
    <property type="entry name" value="Protein_kinase_ATP_BS"/>
</dbReference>
<dbReference type="Gene3D" id="3.80.10.10">
    <property type="entry name" value="Ribonuclease Inhibitor"/>
    <property type="match status" value="1"/>
</dbReference>
<evidence type="ECO:0000256" key="11">
    <source>
        <dbReference type="ARBA" id="ARBA00023136"/>
    </source>
</evidence>
<evidence type="ECO:0000256" key="2">
    <source>
        <dbReference type="ARBA" id="ARBA00022527"/>
    </source>
</evidence>
<keyword evidence="7 12" id="KW-0547">Nucleotide-binding</keyword>
<dbReference type="PANTHER" id="PTHR27008:SF610">
    <property type="entry name" value="SERINE-THREONINE_TYROSINE-PROTEIN KINASE CATALYTIC DOMAIN-CONTAINING PROTEIN"/>
    <property type="match status" value="1"/>
</dbReference>
<dbReference type="SUPFAM" id="SSF52058">
    <property type="entry name" value="L domain-like"/>
    <property type="match status" value="1"/>
</dbReference>
<dbReference type="InterPro" id="IPR011009">
    <property type="entry name" value="Kinase-like_dom_sf"/>
</dbReference>
<sequence length="534" mass="59079">MAGSLTYMNLSWNHLNGVLPMEIGNFKHLDMLDVSGNILEGEIPSSLGNCDGLTVLRLQDNLFHGSIPQPLSSLRSVEELDLSNNNFYGQIPKFVEALKYLEKLNLFYNHLEGALPTQGVFKNVSATFVAGNEKLCGGMPEFELPKCVSRNSKRRGEARKLKLTVAIIFGLLGITLIVTFLYLCWLKQKGNEPVSSSLDDSLLNLSYGTLLKVTNGFSLTNLIGSGSFGFVYKGTLQENGNAIAVKVLNLTRHGALKSFKAECETLKHIKHRNLLKILTVCSSTDYKGNLFKALVYEFMVNGSLEEWLHPNPASNDVHGHLKTLNLIQRVNISIDVASALDYLHNQCESPIIHCDLKPSNVLLDADMVGHVGDFGLAKIVLESTSDTRANLSSAGLRGTVGYAAPEYANGSQVSRKGDVYNYGVLLLEMFTGLCPTSEMFRDNLNLHNYVAEALPQRAMEITDPVLLHERGESHNSNEGSRHERSHIFQECLETVYRIGLACSMEEPRRRMSFDNVTAQLHSIRKKLFAASLLG</sequence>
<keyword evidence="11 13" id="KW-0472">Membrane</keyword>
<keyword evidence="4" id="KW-0808">Transferase</keyword>
<dbReference type="InterPro" id="IPR008271">
    <property type="entry name" value="Ser/Thr_kinase_AS"/>
</dbReference>
<dbReference type="Gene3D" id="3.30.200.20">
    <property type="entry name" value="Phosphorylase Kinase, domain 1"/>
    <property type="match status" value="1"/>
</dbReference>
<dbReference type="InterPro" id="IPR001611">
    <property type="entry name" value="Leu-rich_rpt"/>
</dbReference>
<organism evidence="15 16">
    <name type="scientific">Rhodamnia argentea</name>
    <dbReference type="NCBI Taxonomy" id="178133"/>
    <lineage>
        <taxon>Eukaryota</taxon>
        <taxon>Viridiplantae</taxon>
        <taxon>Streptophyta</taxon>
        <taxon>Embryophyta</taxon>
        <taxon>Tracheophyta</taxon>
        <taxon>Spermatophyta</taxon>
        <taxon>Magnoliopsida</taxon>
        <taxon>eudicotyledons</taxon>
        <taxon>Gunneridae</taxon>
        <taxon>Pentapetalae</taxon>
        <taxon>rosids</taxon>
        <taxon>malvids</taxon>
        <taxon>Myrtales</taxon>
        <taxon>Myrtaceae</taxon>
        <taxon>Myrtoideae</taxon>
        <taxon>Myrteae</taxon>
        <taxon>Australasian group</taxon>
        <taxon>Rhodamnia</taxon>
    </lineage>
</organism>
<dbReference type="PANTHER" id="PTHR27008">
    <property type="entry name" value="OS04G0122200 PROTEIN"/>
    <property type="match status" value="1"/>
</dbReference>
<keyword evidence="9 12" id="KW-0067">ATP-binding</keyword>
<keyword evidence="5 13" id="KW-0812">Transmembrane</keyword>
<evidence type="ECO:0000256" key="8">
    <source>
        <dbReference type="ARBA" id="ARBA00022777"/>
    </source>
</evidence>
<accession>A0ABM3H0K7</accession>
<evidence type="ECO:0000256" key="5">
    <source>
        <dbReference type="ARBA" id="ARBA00022692"/>
    </source>
</evidence>
<evidence type="ECO:0000256" key="1">
    <source>
        <dbReference type="ARBA" id="ARBA00004370"/>
    </source>
</evidence>
<reference evidence="15" key="1">
    <citation type="submission" date="2025-05" db="UniProtKB">
        <authorList>
            <consortium name="RefSeq"/>
        </authorList>
    </citation>
    <scope>NUCLEOTIDE SEQUENCE [LARGE SCALE GENOMIC DNA]</scope>
</reference>
<evidence type="ECO:0000256" key="10">
    <source>
        <dbReference type="ARBA" id="ARBA00022989"/>
    </source>
</evidence>
<keyword evidence="6" id="KW-0677">Repeat</keyword>
<evidence type="ECO:0000256" key="9">
    <source>
        <dbReference type="ARBA" id="ARBA00022840"/>
    </source>
</evidence>
<proteinExistence type="predicted"/>
<dbReference type="InterPro" id="IPR032675">
    <property type="entry name" value="LRR_dom_sf"/>
</dbReference>
<feature type="binding site" evidence="12">
    <location>
        <position position="246"/>
    </location>
    <ligand>
        <name>ATP</name>
        <dbReference type="ChEBI" id="CHEBI:30616"/>
    </ligand>
</feature>
<evidence type="ECO:0000313" key="15">
    <source>
        <dbReference type="Proteomes" id="UP000827889"/>
    </source>
</evidence>
<keyword evidence="3" id="KW-0433">Leucine-rich repeat</keyword>
<dbReference type="Gene3D" id="1.10.510.10">
    <property type="entry name" value="Transferase(Phosphotransferase) domain 1"/>
    <property type="match status" value="1"/>
</dbReference>
<evidence type="ECO:0000256" key="12">
    <source>
        <dbReference type="PROSITE-ProRule" id="PRU10141"/>
    </source>
</evidence>
<feature type="domain" description="Protein kinase" evidence="14">
    <location>
        <begin position="217"/>
        <end position="524"/>
    </location>
</feature>
<keyword evidence="15" id="KW-1185">Reference proteome</keyword>
<dbReference type="Proteomes" id="UP000827889">
    <property type="component" value="Chromosome 2"/>
</dbReference>
<evidence type="ECO:0000256" key="7">
    <source>
        <dbReference type="ARBA" id="ARBA00022741"/>
    </source>
</evidence>
<evidence type="ECO:0000256" key="13">
    <source>
        <dbReference type="SAM" id="Phobius"/>
    </source>
</evidence>
<dbReference type="SMART" id="SM00220">
    <property type="entry name" value="S_TKc"/>
    <property type="match status" value="1"/>
</dbReference>
<keyword evidence="2" id="KW-0723">Serine/threonine-protein kinase</keyword>
<reference evidence="16" key="2">
    <citation type="submission" date="2025-08" db="UniProtKB">
        <authorList>
            <consortium name="RefSeq"/>
        </authorList>
    </citation>
    <scope>IDENTIFICATION</scope>
    <source>
        <tissue evidence="16">Leaf</tissue>
    </source>
</reference>
<comment type="subcellular location">
    <subcellularLocation>
        <location evidence="1">Membrane</location>
    </subcellularLocation>
</comment>
<evidence type="ECO:0000256" key="6">
    <source>
        <dbReference type="ARBA" id="ARBA00022737"/>
    </source>
</evidence>
<dbReference type="SUPFAM" id="SSF56112">
    <property type="entry name" value="Protein kinase-like (PK-like)"/>
    <property type="match status" value="1"/>
</dbReference>
<dbReference type="PROSITE" id="PS00107">
    <property type="entry name" value="PROTEIN_KINASE_ATP"/>
    <property type="match status" value="1"/>
</dbReference>
<dbReference type="InterPro" id="IPR051809">
    <property type="entry name" value="Plant_receptor-like_S/T_kinase"/>
</dbReference>
<protein>
    <submittedName>
        <fullName evidence="16">Probable LRR receptor-like serine/threonine-protein kinase At3g47570</fullName>
    </submittedName>
</protein>